<dbReference type="EMBL" id="CP100356">
    <property type="protein sequence ID" value="UTF55761.1"/>
    <property type="molecule type" value="Genomic_DNA"/>
</dbReference>
<dbReference type="Gene3D" id="3.90.180.10">
    <property type="entry name" value="Medium-chain alcohol dehydrogenases, catalytic domain"/>
    <property type="match status" value="1"/>
</dbReference>
<dbReference type="GeneID" id="73292161"/>
<keyword evidence="3" id="KW-0560">Oxidoreductase</keyword>
<dbReference type="SUPFAM" id="SSF50129">
    <property type="entry name" value="GroES-like"/>
    <property type="match status" value="1"/>
</dbReference>
<dbReference type="GO" id="GO:0043168">
    <property type="term" value="F:anion binding"/>
    <property type="evidence" value="ECO:0007669"/>
    <property type="project" value="UniProtKB-ARBA"/>
</dbReference>
<evidence type="ECO:0000256" key="2">
    <source>
        <dbReference type="ARBA" id="ARBA00022833"/>
    </source>
</evidence>
<proteinExistence type="predicted"/>
<dbReference type="Pfam" id="PF08240">
    <property type="entry name" value="ADH_N"/>
    <property type="match status" value="1"/>
</dbReference>
<sequence length="360" mass="38422">MQTTESMVLHEPGRLEPETFDVPDVSDYGALLEVETTSVCGSDIGIYKGKSPFDSFPLLLGHEVAGRIVDGAEETLERWGLEVGDRVMPEPYIPCFDCQDCQRGHYHMCDENRSYGVTLSATEPPHLWGGYGEYMYLDPDSRLHPISDDVSGRAACLGSVIGNGVRWILRKGDVSPGDSVAIVGPGAQGLASTIVAAEAGADPVVVLGLEQDDTKLDLAADIGATETLYSDQDNIAERALEPTDGEGFDVVVVTAPASPAIQLGIDLVRPRGTAVLVGLTGSETSVELDRIVVDEISVLGGRGQALDVERAMAILERNADDVERINSHVFPVSEAETAIKRQLPGDAFDPEIVHAALSPE</sequence>
<dbReference type="PANTHER" id="PTHR43401">
    <property type="entry name" value="L-THREONINE 3-DEHYDROGENASE"/>
    <property type="match status" value="1"/>
</dbReference>
<evidence type="ECO:0000256" key="3">
    <source>
        <dbReference type="ARBA" id="ARBA00023002"/>
    </source>
</evidence>
<dbReference type="GO" id="GO:0044281">
    <property type="term" value="P:small molecule metabolic process"/>
    <property type="evidence" value="ECO:0007669"/>
    <property type="project" value="UniProtKB-ARBA"/>
</dbReference>
<dbReference type="GO" id="GO:0051262">
    <property type="term" value="P:protein tetramerization"/>
    <property type="evidence" value="ECO:0007669"/>
    <property type="project" value="UniProtKB-ARBA"/>
</dbReference>
<dbReference type="Pfam" id="PF00107">
    <property type="entry name" value="ADH_zinc_N"/>
    <property type="match status" value="1"/>
</dbReference>
<gene>
    <name evidence="5" type="ORF">NGM29_18905</name>
</gene>
<keyword evidence="5" id="KW-0614">Plasmid</keyword>
<organism evidence="5 6">
    <name type="scientific">Natronosalvus rutilus</name>
    <dbReference type="NCBI Taxonomy" id="2953753"/>
    <lineage>
        <taxon>Archaea</taxon>
        <taxon>Methanobacteriati</taxon>
        <taxon>Methanobacteriota</taxon>
        <taxon>Stenosarchaea group</taxon>
        <taxon>Halobacteria</taxon>
        <taxon>Halobacteriales</taxon>
        <taxon>Natrialbaceae</taxon>
        <taxon>Natronosalvus</taxon>
    </lineage>
</organism>
<dbReference type="SUPFAM" id="SSF51735">
    <property type="entry name" value="NAD(P)-binding Rossmann-fold domains"/>
    <property type="match status" value="1"/>
</dbReference>
<dbReference type="SMART" id="SM00829">
    <property type="entry name" value="PKS_ER"/>
    <property type="match status" value="1"/>
</dbReference>
<dbReference type="Gene3D" id="3.40.50.720">
    <property type="entry name" value="NAD(P)-binding Rossmann-like Domain"/>
    <property type="match status" value="1"/>
</dbReference>
<evidence type="ECO:0000313" key="5">
    <source>
        <dbReference type="EMBL" id="UTF55761.1"/>
    </source>
</evidence>
<feature type="domain" description="Enoyl reductase (ER)" evidence="4">
    <location>
        <begin position="13"/>
        <end position="347"/>
    </location>
</feature>
<reference evidence="5" key="1">
    <citation type="submission" date="2022-06" db="EMBL/GenBank/DDBJ databases">
        <title>Diverse halophilic archaea isolated from saline environments.</title>
        <authorList>
            <person name="Cui H.-L."/>
        </authorList>
    </citation>
    <scope>NUCLEOTIDE SEQUENCE</scope>
    <source>
        <strain evidence="5">WLHS1</strain>
        <plasmid evidence="5">unnamed1</plasmid>
    </source>
</reference>
<geneLocation type="plasmid" evidence="5 6">
    <name>unnamed1</name>
</geneLocation>
<dbReference type="InterPro" id="IPR011032">
    <property type="entry name" value="GroES-like_sf"/>
</dbReference>
<dbReference type="GO" id="GO:0030554">
    <property type="term" value="F:adenyl nucleotide binding"/>
    <property type="evidence" value="ECO:0007669"/>
    <property type="project" value="UniProtKB-ARBA"/>
</dbReference>
<evidence type="ECO:0000256" key="1">
    <source>
        <dbReference type="ARBA" id="ARBA00022723"/>
    </source>
</evidence>
<dbReference type="InterPro" id="IPR050129">
    <property type="entry name" value="Zn_alcohol_dh"/>
</dbReference>
<keyword evidence="2" id="KW-0862">Zinc</keyword>
<dbReference type="PANTHER" id="PTHR43401:SF2">
    <property type="entry name" value="L-THREONINE 3-DEHYDROGENASE"/>
    <property type="match status" value="1"/>
</dbReference>
<keyword evidence="6" id="KW-1185">Reference proteome</keyword>
<evidence type="ECO:0000259" key="4">
    <source>
        <dbReference type="SMART" id="SM00829"/>
    </source>
</evidence>
<evidence type="ECO:0000313" key="6">
    <source>
        <dbReference type="Proteomes" id="UP001056855"/>
    </source>
</evidence>
<dbReference type="AlphaFoldDB" id="A0A9E7NEB2"/>
<name>A0A9E7NEB2_9EURY</name>
<dbReference type="InterPro" id="IPR013154">
    <property type="entry name" value="ADH-like_N"/>
</dbReference>
<dbReference type="Proteomes" id="UP001056855">
    <property type="component" value="Plasmid unnamed1"/>
</dbReference>
<dbReference type="GO" id="GO:0016616">
    <property type="term" value="F:oxidoreductase activity, acting on the CH-OH group of donors, NAD or NADP as acceptor"/>
    <property type="evidence" value="ECO:0007669"/>
    <property type="project" value="UniProtKB-ARBA"/>
</dbReference>
<keyword evidence="1" id="KW-0479">Metal-binding</keyword>
<protein>
    <submittedName>
        <fullName evidence="5">Zinc-binding dehydrogenase</fullName>
    </submittedName>
</protein>
<dbReference type="InterPro" id="IPR013149">
    <property type="entry name" value="ADH-like_C"/>
</dbReference>
<dbReference type="GO" id="GO:0046872">
    <property type="term" value="F:metal ion binding"/>
    <property type="evidence" value="ECO:0007669"/>
    <property type="project" value="UniProtKB-KW"/>
</dbReference>
<accession>A0A9E7NEB2</accession>
<dbReference type="RefSeq" id="WP_254161120.1">
    <property type="nucleotide sequence ID" value="NZ_CP100356.1"/>
</dbReference>
<dbReference type="KEGG" id="sawl:NGM29_18905"/>
<dbReference type="InterPro" id="IPR036291">
    <property type="entry name" value="NAD(P)-bd_dom_sf"/>
</dbReference>
<dbReference type="InterPro" id="IPR020843">
    <property type="entry name" value="ER"/>
</dbReference>